<proteinExistence type="predicted"/>
<gene>
    <name evidence="1" type="ORF">J1C56_28410</name>
</gene>
<dbReference type="RefSeq" id="WP_214393339.1">
    <property type="nucleotide sequence ID" value="NZ_JAFLWW010000012.1"/>
</dbReference>
<sequence length="68" mass="7960">MEAFLAGHLEAFERWGGIPKVVLYDNLKSAVLERRGDTIRFNPTLIAFAAHYRYDPRRWPLPGMERRS</sequence>
<comment type="caution">
    <text evidence="1">The sequence shown here is derived from an EMBL/GenBank/DDBJ whole genome shotgun (WGS) entry which is preliminary data.</text>
</comment>
<evidence type="ECO:0000313" key="2">
    <source>
        <dbReference type="Proteomes" id="UP001138921"/>
    </source>
</evidence>
<reference evidence="1" key="1">
    <citation type="journal article" date="2021" name="Microorganisms">
        <title>Phylogenomic Reconstruction and Metabolic Potential of the Genus Aminobacter.</title>
        <authorList>
            <person name="Artuso I."/>
            <person name="Turrini P."/>
            <person name="Pirolo M."/>
            <person name="Lugli G.A."/>
            <person name="Ventura M."/>
            <person name="Visca P."/>
        </authorList>
    </citation>
    <scope>NUCLEOTIDE SEQUENCE</scope>
    <source>
        <strain evidence="1">LMG 26462</strain>
    </source>
</reference>
<reference evidence="1" key="2">
    <citation type="submission" date="2021-03" db="EMBL/GenBank/DDBJ databases">
        <authorList>
            <person name="Artuso I."/>
            <person name="Turrini P."/>
            <person name="Pirolo M."/>
            <person name="Lugli G.A."/>
            <person name="Ventura M."/>
            <person name="Visca P."/>
        </authorList>
    </citation>
    <scope>NUCLEOTIDE SEQUENCE</scope>
    <source>
        <strain evidence="1">LMG 26462</strain>
    </source>
</reference>
<evidence type="ECO:0008006" key="3">
    <source>
        <dbReference type="Google" id="ProtNLM"/>
    </source>
</evidence>
<dbReference type="EMBL" id="JAFLWW010000012">
    <property type="protein sequence ID" value="MBT1159492.1"/>
    <property type="molecule type" value="Genomic_DNA"/>
</dbReference>
<evidence type="ECO:0000313" key="1">
    <source>
        <dbReference type="EMBL" id="MBT1159492.1"/>
    </source>
</evidence>
<accession>A0A9X1AGN9</accession>
<dbReference type="Proteomes" id="UP001138921">
    <property type="component" value="Unassembled WGS sequence"/>
</dbReference>
<organism evidence="1 2">
    <name type="scientific">Aminobacter anthyllidis</name>
    <dbReference type="NCBI Taxonomy" id="1035067"/>
    <lineage>
        <taxon>Bacteria</taxon>
        <taxon>Pseudomonadati</taxon>
        <taxon>Pseudomonadota</taxon>
        <taxon>Alphaproteobacteria</taxon>
        <taxon>Hyphomicrobiales</taxon>
        <taxon>Phyllobacteriaceae</taxon>
        <taxon>Aminobacter</taxon>
    </lineage>
</organism>
<dbReference type="AlphaFoldDB" id="A0A9X1AGN9"/>
<protein>
    <recommendedName>
        <fullName evidence="3">Transposase</fullName>
    </recommendedName>
</protein>
<keyword evidence="2" id="KW-1185">Reference proteome</keyword>
<name>A0A9X1AGN9_9HYPH</name>